<sequence length="360" mass="40923">MVDIEQLANDVLEFSKTRAKDNYTINIIIVGPPGSGKSTIAEKLSANLNKKFKEFIQNKVIASIGLDTNVDINRSNELIEGYYTSGIPDISDELRKTLNNKGFDEKLVENVNFKPVKECIIANNKQQGYKIIGRGGMDNSIEIQPHKIQDIELNDINISQIIPMDGFHLSRKCLDEFKDPNNAHQRRGAPSTFDSNNFLQLCKLLCKTSKIKPIITESSTQESTNLDNPFSAFLNSFNQNIPNILVPGFNHAEKDPKTNVYDISCFTRIMIVEGLYLLYNQENWLHIYKSLLETNSVLFFNIDLDDEILEDRVAKRHLNSGIVDNLEDGIKRFRSNDVINAGLLRKYNVHDDNIIQLNND</sequence>
<proteinExistence type="predicted"/>
<gene>
    <name evidence="1" type="primary">TBLA0C00480</name>
    <name evidence="1" type="ORF">TBLA_0C00480</name>
</gene>
<dbReference type="RefSeq" id="XP_004179383.1">
    <property type="nucleotide sequence ID" value="XM_004179335.1"/>
</dbReference>
<reference evidence="1 2" key="1">
    <citation type="journal article" date="2011" name="Proc. Natl. Acad. Sci. U.S.A.">
        <title>Evolutionary erosion of yeast sex chromosomes by mating-type switching accidents.</title>
        <authorList>
            <person name="Gordon J.L."/>
            <person name="Armisen D."/>
            <person name="Proux-Wera E."/>
            <person name="Oheigeartaigh S.S."/>
            <person name="Byrne K.P."/>
            <person name="Wolfe K.H."/>
        </authorList>
    </citation>
    <scope>NUCLEOTIDE SEQUENCE [LARGE SCALE GENOMIC DNA]</scope>
    <source>
        <strain evidence="2">ATCC 34711 / CBS 6284 / DSM 70876 / NBRC 10599 / NRRL Y-10934 / UCD 77-7</strain>
    </source>
</reference>
<dbReference type="Gene3D" id="3.40.50.300">
    <property type="entry name" value="P-loop containing nucleotide triphosphate hydrolases"/>
    <property type="match status" value="1"/>
</dbReference>
<dbReference type="STRING" id="1071380.I2H0G2"/>
<keyword evidence="2" id="KW-1185">Reference proteome</keyword>
<dbReference type="OrthoDB" id="6362633at2759"/>
<accession>I2H0G2</accession>
<dbReference type="SUPFAM" id="SSF52540">
    <property type="entry name" value="P-loop containing nucleoside triphosphate hydrolases"/>
    <property type="match status" value="2"/>
</dbReference>
<dbReference type="AlphaFoldDB" id="I2H0G2"/>
<dbReference type="GO" id="GO:0016887">
    <property type="term" value="F:ATP hydrolysis activity"/>
    <property type="evidence" value="ECO:0007669"/>
    <property type="project" value="EnsemblFungi"/>
</dbReference>
<protein>
    <submittedName>
        <fullName evidence="1">Uncharacterized protein</fullName>
    </submittedName>
</protein>
<organism evidence="1 2">
    <name type="scientific">Henningerozyma blattae (strain ATCC 34711 / CBS 6284 / DSM 70876 / NBRC 10599 / NRRL Y-10934 / UCD 77-7)</name>
    <name type="common">Yeast</name>
    <name type="synonym">Tetrapisispora blattae</name>
    <dbReference type="NCBI Taxonomy" id="1071380"/>
    <lineage>
        <taxon>Eukaryota</taxon>
        <taxon>Fungi</taxon>
        <taxon>Dikarya</taxon>
        <taxon>Ascomycota</taxon>
        <taxon>Saccharomycotina</taxon>
        <taxon>Saccharomycetes</taxon>
        <taxon>Saccharomycetales</taxon>
        <taxon>Saccharomycetaceae</taxon>
        <taxon>Henningerozyma</taxon>
    </lineage>
</organism>
<dbReference type="KEGG" id="tbl:TBLA_0C00480"/>
<name>I2H0G2_HENB6</name>
<evidence type="ECO:0000313" key="1">
    <source>
        <dbReference type="EMBL" id="CCH59864.1"/>
    </source>
</evidence>
<dbReference type="OMA" id="LYDQENW"/>
<dbReference type="EMBL" id="HE806318">
    <property type="protein sequence ID" value="CCH59864.1"/>
    <property type="molecule type" value="Genomic_DNA"/>
</dbReference>
<dbReference type="FunCoup" id="I2H0G2">
    <property type="interactions" value="18"/>
</dbReference>
<dbReference type="InParanoid" id="I2H0G2"/>
<dbReference type="GeneID" id="14494833"/>
<dbReference type="InterPro" id="IPR027417">
    <property type="entry name" value="P-loop_NTPase"/>
</dbReference>
<dbReference type="Proteomes" id="UP000002866">
    <property type="component" value="Chromosome 3"/>
</dbReference>
<evidence type="ECO:0000313" key="2">
    <source>
        <dbReference type="Proteomes" id="UP000002866"/>
    </source>
</evidence>
<dbReference type="PANTHER" id="PTHR10285">
    <property type="entry name" value="URIDINE KINASE"/>
    <property type="match status" value="1"/>
</dbReference>
<dbReference type="HOGENOM" id="CLU_067202_1_0_1"/>
<dbReference type="eggNOG" id="KOG2702">
    <property type="taxonomic scope" value="Eukaryota"/>
</dbReference>